<comment type="caution">
    <text evidence="1">The sequence shown here is derived from an EMBL/GenBank/DDBJ whole genome shotgun (WGS) entry which is preliminary data.</text>
</comment>
<name>A0A9D1KUZ2_9FIRM</name>
<gene>
    <name evidence="1" type="ORF">IAD12_04515</name>
</gene>
<feature type="non-terminal residue" evidence="1">
    <location>
        <position position="49"/>
    </location>
</feature>
<sequence length="49" mass="5473">MLENKLNITDSSELARIEEKISKQKAVEMFENGFLDKLEPGTYGSLAAI</sequence>
<proteinExistence type="predicted"/>
<dbReference type="AlphaFoldDB" id="A0A9D1KUZ2"/>
<accession>A0A9D1KUZ2</accession>
<reference evidence="1" key="1">
    <citation type="submission" date="2020-10" db="EMBL/GenBank/DDBJ databases">
        <authorList>
            <person name="Gilroy R."/>
        </authorList>
    </citation>
    <scope>NUCLEOTIDE SEQUENCE</scope>
    <source>
        <strain evidence="1">CHK176-22527</strain>
    </source>
</reference>
<protein>
    <submittedName>
        <fullName evidence="1">Cell filamentation protein Fic</fullName>
    </submittedName>
</protein>
<evidence type="ECO:0000313" key="1">
    <source>
        <dbReference type="EMBL" id="HIT99498.1"/>
    </source>
</evidence>
<evidence type="ECO:0000313" key="2">
    <source>
        <dbReference type="Proteomes" id="UP000824159"/>
    </source>
</evidence>
<dbReference type="Proteomes" id="UP000824159">
    <property type="component" value="Unassembled WGS sequence"/>
</dbReference>
<organism evidence="1 2">
    <name type="scientific">Candidatus Allocopromorpha excrementavium</name>
    <dbReference type="NCBI Taxonomy" id="2840741"/>
    <lineage>
        <taxon>Bacteria</taxon>
        <taxon>Bacillati</taxon>
        <taxon>Bacillota</taxon>
        <taxon>Clostridia</taxon>
        <taxon>Eubacteriales</taxon>
        <taxon>Eubacteriaceae</taxon>
        <taxon>Eubacteriaceae incertae sedis</taxon>
        <taxon>Candidatus Allocopromorpha</taxon>
    </lineage>
</organism>
<dbReference type="EMBL" id="DVLX01000052">
    <property type="protein sequence ID" value="HIT99498.1"/>
    <property type="molecule type" value="Genomic_DNA"/>
</dbReference>
<reference evidence="1" key="2">
    <citation type="journal article" date="2021" name="PeerJ">
        <title>Extensive microbial diversity within the chicken gut microbiome revealed by metagenomics and culture.</title>
        <authorList>
            <person name="Gilroy R."/>
            <person name="Ravi A."/>
            <person name="Getino M."/>
            <person name="Pursley I."/>
            <person name="Horton D.L."/>
            <person name="Alikhan N.F."/>
            <person name="Baker D."/>
            <person name="Gharbi K."/>
            <person name="Hall N."/>
            <person name="Watson M."/>
            <person name="Adriaenssens E.M."/>
            <person name="Foster-Nyarko E."/>
            <person name="Jarju S."/>
            <person name="Secka A."/>
            <person name="Antonio M."/>
            <person name="Oren A."/>
            <person name="Chaudhuri R.R."/>
            <person name="La Ragione R."/>
            <person name="Hildebrand F."/>
            <person name="Pallen M.J."/>
        </authorList>
    </citation>
    <scope>NUCLEOTIDE SEQUENCE</scope>
    <source>
        <strain evidence="1">CHK176-22527</strain>
    </source>
</reference>